<evidence type="ECO:0000313" key="7">
    <source>
        <dbReference type="Proteomes" id="UP000242752"/>
    </source>
</evidence>
<evidence type="ECO:0000256" key="1">
    <source>
        <dbReference type="ARBA" id="ARBA00007521"/>
    </source>
</evidence>
<name>A0A2K3YGC7_9STAP</name>
<sequence length="272" mass="32121">MQVRNEKVYKSFLTTTTKMIDIYSSAQQENRKIKYLPEWLDFYTTQLLEENNNKKKMYSTYKRGSIIYVNLGSNIGNEFSGNHFCVVMDRKDNPKKSTLTVIPLSSKKSKHYTHLTSSIFDITLDELYKKVVQLNNEVDEIKDYANLIMERHEYNIITKAERIAILVKYGYLTEAYVRKQFEEIELLIKEESKTFEQKISKLKKRAKNIELVRKVFNRHKNKQSYANVSAITTISKKRIQKINSEDPTGEIKVSTTDLLEIEKQMRIRFIRS</sequence>
<organism evidence="6 7">
    <name type="scientific">Staphylococcus rostri</name>
    <dbReference type="NCBI Taxonomy" id="522262"/>
    <lineage>
        <taxon>Bacteria</taxon>
        <taxon>Bacillati</taxon>
        <taxon>Bacillota</taxon>
        <taxon>Bacilli</taxon>
        <taxon>Bacillales</taxon>
        <taxon>Staphylococcaceae</taxon>
        <taxon>Staphylococcus</taxon>
    </lineage>
</organism>
<comment type="similarity">
    <text evidence="1">Belongs to the PemK/MazF family.</text>
</comment>
<evidence type="ECO:0000256" key="4">
    <source>
        <dbReference type="ARBA" id="ARBA00031226"/>
    </source>
</evidence>
<dbReference type="EMBL" id="PPRF01000111">
    <property type="protein sequence ID" value="PNZ24635.1"/>
    <property type="molecule type" value="Genomic_DNA"/>
</dbReference>
<dbReference type="Gene3D" id="2.30.30.110">
    <property type="match status" value="1"/>
</dbReference>
<evidence type="ECO:0000256" key="3">
    <source>
        <dbReference type="ARBA" id="ARBA00022649"/>
    </source>
</evidence>
<proteinExistence type="inferred from homology"/>
<dbReference type="Pfam" id="PF02452">
    <property type="entry name" value="PemK_toxin"/>
    <property type="match status" value="1"/>
</dbReference>
<evidence type="ECO:0000256" key="5">
    <source>
        <dbReference type="ARBA" id="ARBA00032054"/>
    </source>
</evidence>
<dbReference type="GO" id="GO:0003677">
    <property type="term" value="F:DNA binding"/>
    <property type="evidence" value="ECO:0007669"/>
    <property type="project" value="InterPro"/>
</dbReference>
<evidence type="ECO:0000313" key="6">
    <source>
        <dbReference type="EMBL" id="PNZ24635.1"/>
    </source>
</evidence>
<dbReference type="RefSeq" id="WP_103358960.1">
    <property type="nucleotide sequence ID" value="NZ_CP113107.1"/>
</dbReference>
<dbReference type="Proteomes" id="UP000242752">
    <property type="component" value="Unassembled WGS sequence"/>
</dbReference>
<keyword evidence="7" id="KW-1185">Reference proteome</keyword>
<dbReference type="OrthoDB" id="1957237at2"/>
<reference evidence="6 7" key="1">
    <citation type="submission" date="2017-08" db="EMBL/GenBank/DDBJ databases">
        <title>Draft genome sequences of 64 type strains of genus Staph aureus.</title>
        <authorList>
            <person name="Cole K."/>
            <person name="Golubchik T."/>
            <person name="Russell J."/>
            <person name="Foster D."/>
            <person name="Llewelyn M."/>
            <person name="Wilson D."/>
            <person name="Crook D."/>
            <person name="Paul J."/>
        </authorList>
    </citation>
    <scope>NUCLEOTIDE SEQUENCE [LARGE SCALE GENOMIC DNA]</scope>
    <source>
        <strain evidence="6 7">DSM 21968</strain>
    </source>
</reference>
<evidence type="ECO:0000256" key="2">
    <source>
        <dbReference type="ARBA" id="ARBA00019638"/>
    </source>
</evidence>
<comment type="caution">
    <text evidence="6">The sequence shown here is derived from an EMBL/GenBank/DDBJ whole genome shotgun (WGS) entry which is preliminary data.</text>
</comment>
<dbReference type="InterPro" id="IPR003477">
    <property type="entry name" value="PemK-like"/>
</dbReference>
<keyword evidence="3" id="KW-1277">Toxin-antitoxin system</keyword>
<gene>
    <name evidence="6" type="ORF">CD122_10810</name>
</gene>
<dbReference type="SUPFAM" id="SSF50118">
    <property type="entry name" value="Cell growth inhibitor/plasmid maintenance toxic component"/>
    <property type="match status" value="1"/>
</dbReference>
<dbReference type="InterPro" id="IPR011067">
    <property type="entry name" value="Plasmid_toxin/cell-grow_inhib"/>
</dbReference>
<accession>A0A2K3YGC7</accession>
<dbReference type="AlphaFoldDB" id="A0A2K3YGC7"/>
<protein>
    <recommendedName>
        <fullName evidence="2">Endoribonuclease MazF</fullName>
    </recommendedName>
    <alternativeName>
        <fullName evidence="4">Toxin MazF</fullName>
    </alternativeName>
    <alternativeName>
        <fullName evidence="5">mRNA interferase MazF</fullName>
    </alternativeName>
</protein>